<protein>
    <submittedName>
        <fullName evidence="3">WGS project CBMG000000000 data, contig CS5907-c003586</fullName>
    </submittedName>
</protein>
<dbReference type="GO" id="GO:0006412">
    <property type="term" value="P:translation"/>
    <property type="evidence" value="ECO:0007669"/>
    <property type="project" value="InterPro"/>
</dbReference>
<feature type="compositionally biased region" description="Low complexity" evidence="2">
    <location>
        <begin position="267"/>
        <end position="283"/>
    </location>
</feature>
<comment type="similarity">
    <text evidence="1">Belongs to the universal ribosomal protein uS2 family.</text>
</comment>
<dbReference type="AlphaFoldDB" id="A0A090N559"/>
<dbReference type="EMBL" id="CBMG010003558">
    <property type="protein sequence ID" value="CEG03961.1"/>
    <property type="molecule type" value="Genomic_DNA"/>
</dbReference>
<accession>A0A090N559</accession>
<dbReference type="GO" id="GO:0005763">
    <property type="term" value="C:mitochondrial small ribosomal subunit"/>
    <property type="evidence" value="ECO:0007669"/>
    <property type="project" value="TreeGrafter"/>
</dbReference>
<dbReference type="PANTHER" id="PTHR12534:SF0">
    <property type="entry name" value="SMALL RIBOSOMAL SUBUNIT PROTEIN US2M"/>
    <property type="match status" value="1"/>
</dbReference>
<comment type="caution">
    <text evidence="3">The sequence shown here is derived from an EMBL/GenBank/DDBJ whole genome shotgun (WGS) entry which is preliminary data.</text>
</comment>
<name>A0A090N559_9HYPO</name>
<dbReference type="GO" id="GO:0003735">
    <property type="term" value="F:structural constituent of ribosome"/>
    <property type="evidence" value="ECO:0007669"/>
    <property type="project" value="InterPro"/>
</dbReference>
<proteinExistence type="inferred from homology"/>
<feature type="compositionally biased region" description="Low complexity" evidence="2">
    <location>
        <begin position="290"/>
        <end position="304"/>
    </location>
</feature>
<dbReference type="InterPro" id="IPR001865">
    <property type="entry name" value="Ribosomal_uS2"/>
</dbReference>
<reference evidence="3" key="1">
    <citation type="submission" date="2013-05" db="EMBL/GenBank/DDBJ databases">
        <title>Draft genome sequences of six wheat associated Fusarium spp. isolates.</title>
        <authorList>
            <person name="Moolhuijzen P.M."/>
            <person name="Manners J.M."/>
            <person name="Wilcox S."/>
            <person name="Bellgard M.I."/>
            <person name="Gardiner D.M."/>
        </authorList>
    </citation>
    <scope>NUCLEOTIDE SEQUENCE</scope>
    <source>
        <strain evidence="3">CS5907</strain>
    </source>
</reference>
<evidence type="ECO:0000256" key="1">
    <source>
        <dbReference type="ARBA" id="ARBA00006242"/>
    </source>
</evidence>
<dbReference type="CDD" id="cd01425">
    <property type="entry name" value="RPS2"/>
    <property type="match status" value="1"/>
</dbReference>
<dbReference type="SUPFAM" id="SSF52313">
    <property type="entry name" value="Ribosomal protein S2"/>
    <property type="match status" value="1"/>
</dbReference>
<organism evidence="3">
    <name type="scientific">Fusarium acuminatum CS5907</name>
    <dbReference type="NCBI Taxonomy" id="1318461"/>
    <lineage>
        <taxon>Eukaryota</taxon>
        <taxon>Fungi</taxon>
        <taxon>Dikarya</taxon>
        <taxon>Ascomycota</taxon>
        <taxon>Pezizomycotina</taxon>
        <taxon>Sordariomycetes</taxon>
        <taxon>Hypocreomycetidae</taxon>
        <taxon>Hypocreales</taxon>
        <taxon>Nectriaceae</taxon>
        <taxon>Fusarium</taxon>
        <taxon>Fusarium tricinctum species complex</taxon>
    </lineage>
</organism>
<dbReference type="InterPro" id="IPR005706">
    <property type="entry name" value="Ribosomal_uS2_bac/mit/plastid"/>
</dbReference>
<evidence type="ECO:0000256" key="2">
    <source>
        <dbReference type="SAM" id="MobiDB-lite"/>
    </source>
</evidence>
<dbReference type="Gene3D" id="3.40.50.10490">
    <property type="entry name" value="Glucose-6-phosphate isomerase like protein, domain 1"/>
    <property type="match status" value="1"/>
</dbReference>
<feature type="compositionally biased region" description="Polar residues" evidence="2">
    <location>
        <begin position="305"/>
        <end position="320"/>
    </location>
</feature>
<dbReference type="PANTHER" id="PTHR12534">
    <property type="entry name" value="30S RIBOSOMAL PROTEIN S2 PROKARYOTIC AND ORGANELLAR"/>
    <property type="match status" value="1"/>
</dbReference>
<sequence>MEIVTQAAEMAGGCHLFTKWTPGAITNRDVILKMAGTKVVDHKDKELPGFENYRGSARPLMPDLVVCLNPLENYTLLYECGLKSIPTIGVIDTNVDPSWVTYTIPANDDSLRAMAVVGGVLGRAGQRGQQRRLEDAKKDKATWENPPDLVQHMTREKKAAIAERKNVMGQMQHNIEGFTEEEQKLLREQFYGENLEVTESEMVDMMGEAALGAAKEAAAESVASLPEQPAASEAPVEVETKPAELTSTPAEQPPTHEAAPKAQVEATPTESISTSPQQPTSSEAATQSLEQPAAPEVVAEAQSEIQPAQSTHNSDSRLTTIEEQLSGLKDAAEAIEADIKSGKK</sequence>
<dbReference type="Pfam" id="PF00318">
    <property type="entry name" value="Ribosomal_S2"/>
    <property type="match status" value="1"/>
</dbReference>
<dbReference type="InterPro" id="IPR023591">
    <property type="entry name" value="Ribosomal_uS2_flav_dom_sf"/>
</dbReference>
<gene>
    <name evidence="3" type="ORF">BN851_0146520</name>
</gene>
<dbReference type="PRINTS" id="PR00395">
    <property type="entry name" value="RIBOSOMALS2"/>
</dbReference>
<evidence type="ECO:0000313" key="3">
    <source>
        <dbReference type="EMBL" id="CEG03961.1"/>
    </source>
</evidence>
<feature type="region of interest" description="Disordered" evidence="2">
    <location>
        <begin position="220"/>
        <end position="320"/>
    </location>
</feature>